<dbReference type="Gene3D" id="3.40.30.10">
    <property type="entry name" value="Glutaredoxin"/>
    <property type="match status" value="1"/>
</dbReference>
<dbReference type="Pfam" id="PF13192">
    <property type="entry name" value="Thioredoxin_3"/>
    <property type="match status" value="1"/>
</dbReference>
<dbReference type="EMBL" id="FNEM01000001">
    <property type="protein sequence ID" value="SDI44347.1"/>
    <property type="molecule type" value="Genomic_DNA"/>
</dbReference>
<accession>A0A1G8KLN2</accession>
<proteinExistence type="predicted"/>
<dbReference type="PANTHER" id="PTHR36450">
    <property type="entry name" value="THIOREDOXIN"/>
    <property type="match status" value="1"/>
</dbReference>
<evidence type="ECO:0000313" key="4">
    <source>
        <dbReference type="EMBL" id="SDI44347.1"/>
    </source>
</evidence>
<feature type="active site" description="Nucleophile" evidence="1">
    <location>
        <position position="10"/>
    </location>
</feature>
<dbReference type="SUPFAM" id="SSF52833">
    <property type="entry name" value="Thioredoxin-like"/>
    <property type="match status" value="1"/>
</dbReference>
<dbReference type="InterPro" id="IPR005243">
    <property type="entry name" value="THIRX-like_proc"/>
</dbReference>
<evidence type="ECO:0000256" key="2">
    <source>
        <dbReference type="PIRSR" id="PIRSR037031-51"/>
    </source>
</evidence>
<dbReference type="RefSeq" id="WP_090361162.1">
    <property type="nucleotide sequence ID" value="NZ_FNEM01000001.1"/>
</dbReference>
<dbReference type="PANTHER" id="PTHR36450:SF1">
    <property type="entry name" value="THIOREDOXIN"/>
    <property type="match status" value="1"/>
</dbReference>
<organism evidence="4 5">
    <name type="scientific">Ferrimonas sediminum</name>
    <dbReference type="NCBI Taxonomy" id="718193"/>
    <lineage>
        <taxon>Bacteria</taxon>
        <taxon>Pseudomonadati</taxon>
        <taxon>Pseudomonadota</taxon>
        <taxon>Gammaproteobacteria</taxon>
        <taxon>Alteromonadales</taxon>
        <taxon>Ferrimonadaceae</taxon>
        <taxon>Ferrimonas</taxon>
    </lineage>
</organism>
<dbReference type="NCBIfam" id="TIGR00412">
    <property type="entry name" value="redox_disulf_2"/>
    <property type="match status" value="1"/>
</dbReference>
<keyword evidence="2" id="KW-1015">Disulfide bond</keyword>
<dbReference type="InterPro" id="IPR012336">
    <property type="entry name" value="Thioredoxin-like_fold"/>
</dbReference>
<feature type="disulfide bond" description="Redox-active" evidence="2">
    <location>
        <begin position="10"/>
        <end position="13"/>
    </location>
</feature>
<dbReference type="PIRSF" id="PIRSF037031">
    <property type="entry name" value="Redox_disulphide_2"/>
    <property type="match status" value="1"/>
</dbReference>
<keyword evidence="5" id="KW-1185">Reference proteome</keyword>
<sequence length="78" mass="8184">MKVEVLGSGCKKCNTLAELVAERAQALQLEIELEKVSDMATILEYGVMSTPAIVINGEVKVSGGAPTAAEIDALLQSH</sequence>
<feature type="active site" description="Nucleophile" evidence="1">
    <location>
        <position position="13"/>
    </location>
</feature>
<evidence type="ECO:0000259" key="3">
    <source>
        <dbReference type="Pfam" id="PF13192"/>
    </source>
</evidence>
<name>A0A1G8KLN2_9GAMM</name>
<gene>
    <name evidence="4" type="ORF">SAMN04488540_101418</name>
</gene>
<dbReference type="AlphaFoldDB" id="A0A1G8KLN2"/>
<evidence type="ECO:0000256" key="1">
    <source>
        <dbReference type="PIRSR" id="PIRSR037031-50"/>
    </source>
</evidence>
<dbReference type="OrthoDB" id="9800630at2"/>
<keyword evidence="2" id="KW-0676">Redox-active center</keyword>
<feature type="domain" description="Thioredoxin-like fold" evidence="3">
    <location>
        <begin position="1"/>
        <end position="76"/>
    </location>
</feature>
<dbReference type="InterPro" id="IPR036249">
    <property type="entry name" value="Thioredoxin-like_sf"/>
</dbReference>
<evidence type="ECO:0000313" key="5">
    <source>
        <dbReference type="Proteomes" id="UP000199527"/>
    </source>
</evidence>
<protein>
    <submittedName>
        <fullName evidence="4">Small redox-active disulfide protein 2</fullName>
    </submittedName>
</protein>
<reference evidence="5" key="1">
    <citation type="submission" date="2016-10" db="EMBL/GenBank/DDBJ databases">
        <authorList>
            <person name="Varghese N."/>
            <person name="Submissions S."/>
        </authorList>
    </citation>
    <scope>NUCLEOTIDE SEQUENCE [LARGE SCALE GENOMIC DNA]</scope>
    <source>
        <strain evidence="5">DSM 23317</strain>
    </source>
</reference>
<dbReference type="Proteomes" id="UP000199527">
    <property type="component" value="Unassembled WGS sequence"/>
</dbReference>